<accession>A0A5C6CVD7</accession>
<reference evidence="2 3" key="1">
    <citation type="submission" date="2019-02" db="EMBL/GenBank/DDBJ databases">
        <title>Deep-cultivation of Planctomycetes and their phenomic and genomic characterization uncovers novel biology.</title>
        <authorList>
            <person name="Wiegand S."/>
            <person name="Jogler M."/>
            <person name="Boedeker C."/>
            <person name="Pinto D."/>
            <person name="Vollmers J."/>
            <person name="Rivas-Marin E."/>
            <person name="Kohn T."/>
            <person name="Peeters S.H."/>
            <person name="Heuer A."/>
            <person name="Rast P."/>
            <person name="Oberbeckmann S."/>
            <person name="Bunk B."/>
            <person name="Jeske O."/>
            <person name="Meyerdierks A."/>
            <person name="Storesund J.E."/>
            <person name="Kallscheuer N."/>
            <person name="Luecker S."/>
            <person name="Lage O.M."/>
            <person name="Pohl T."/>
            <person name="Merkel B.J."/>
            <person name="Hornburger P."/>
            <person name="Mueller R.-W."/>
            <person name="Bruemmer F."/>
            <person name="Labrenz M."/>
            <person name="Spormann A.M."/>
            <person name="Op Den Camp H."/>
            <person name="Overmann J."/>
            <person name="Amann R."/>
            <person name="Jetten M.S.M."/>
            <person name="Mascher T."/>
            <person name="Medema M.H."/>
            <person name="Devos D.P."/>
            <person name="Kaster A.-K."/>
            <person name="Ovreas L."/>
            <person name="Rohde M."/>
            <person name="Galperin M.Y."/>
            <person name="Jogler C."/>
        </authorList>
    </citation>
    <scope>NUCLEOTIDE SEQUENCE [LARGE SCALE GENOMIC DNA]</scope>
    <source>
        <strain evidence="2 3">Pla144</strain>
    </source>
</reference>
<keyword evidence="1" id="KW-0732">Signal</keyword>
<proteinExistence type="predicted"/>
<feature type="chain" id="PRO_5022828021" evidence="1">
    <location>
        <begin position="27"/>
        <end position="105"/>
    </location>
</feature>
<name>A0A5C6CVD7_9BACT</name>
<comment type="caution">
    <text evidence="2">The sequence shown here is derived from an EMBL/GenBank/DDBJ whole genome shotgun (WGS) entry which is preliminary data.</text>
</comment>
<evidence type="ECO:0000313" key="3">
    <source>
        <dbReference type="Proteomes" id="UP000318437"/>
    </source>
</evidence>
<keyword evidence="3" id="KW-1185">Reference proteome</keyword>
<dbReference type="RefSeq" id="WP_146450051.1">
    <property type="nucleotide sequence ID" value="NZ_SJPS01000002.1"/>
</dbReference>
<dbReference type="Proteomes" id="UP000318437">
    <property type="component" value="Unassembled WGS sequence"/>
</dbReference>
<evidence type="ECO:0000313" key="2">
    <source>
        <dbReference type="EMBL" id="TWU28512.1"/>
    </source>
</evidence>
<dbReference type="EMBL" id="SJPS01000002">
    <property type="protein sequence ID" value="TWU28512.1"/>
    <property type="molecule type" value="Genomic_DNA"/>
</dbReference>
<dbReference type="AlphaFoldDB" id="A0A5C6CVD7"/>
<protein>
    <submittedName>
        <fullName evidence="2">Uncharacterized protein</fullName>
    </submittedName>
</protein>
<organism evidence="2 3">
    <name type="scientific">Bythopirellula polymerisocia</name>
    <dbReference type="NCBI Taxonomy" id="2528003"/>
    <lineage>
        <taxon>Bacteria</taxon>
        <taxon>Pseudomonadati</taxon>
        <taxon>Planctomycetota</taxon>
        <taxon>Planctomycetia</taxon>
        <taxon>Pirellulales</taxon>
        <taxon>Lacipirellulaceae</taxon>
        <taxon>Bythopirellula</taxon>
    </lineage>
</organism>
<evidence type="ECO:0000256" key="1">
    <source>
        <dbReference type="SAM" id="SignalP"/>
    </source>
</evidence>
<sequence length="105" mass="11862" precursor="true">MVRACLQKIVLSILLSLITLPWAVSAEVAPVYQRDRGNNHSGGPWRHPGGYQFGLGYFGFPPQVYGGNWYQRPYPTHLDFFRLRSAPPAEVLGYPCIVDDENQEP</sequence>
<gene>
    <name evidence="2" type="ORF">Pla144_18020</name>
</gene>
<feature type="signal peptide" evidence="1">
    <location>
        <begin position="1"/>
        <end position="26"/>
    </location>
</feature>
<dbReference type="OrthoDB" id="9929599at2"/>